<feature type="compositionally biased region" description="Gly residues" evidence="1">
    <location>
        <begin position="550"/>
        <end position="560"/>
    </location>
</feature>
<dbReference type="InterPro" id="IPR037504">
    <property type="entry name" value="PSI_induc_2"/>
</dbReference>
<name>A0AAD9SLH6_PHOAM</name>
<feature type="compositionally biased region" description="Polar residues" evidence="1">
    <location>
        <begin position="222"/>
        <end position="232"/>
    </location>
</feature>
<proteinExistence type="predicted"/>
<accession>A0AAD9SLH6</accession>
<protein>
    <recommendedName>
        <fullName evidence="5">Fibroin-3 related protein</fullName>
    </recommendedName>
</protein>
<sequence length="577" mass="60360">MPSIDVAMARSVRGGVVEIIARSLQAGIEKRGVVSEAQGQISDIKLAFSSWDNCMQATYCKWPVIAIIIVVGLFVFSIIWCIARCLCCGLSCCCECCYCLKCCGNCCGCCDTPKKHRRKYLDDPYVPAADHSGYRSEPAMTAGAIPTSRPKAADPPQYATFDVSKKEEGEDSLPAMPTWGDSESKRLEAEADSVELRNLRKPESNGPNQPLMNGMSPAATPGATTPVGQNARSPYGPQGAQAAASGYMGAGSGAGAYGTPAPPYNQMHNGYDQSQASYHTGQSWGITGGQDYGQMPGPSPTEYGYNQSPVQTPGYDEHGAYSEYGMQGNGPVQPATDQYGVAGAQPERRGPPRGAVGAVGGAGPRASPAPRGSPAPPPQQDYGFGGGQFDAPPRTYSPAPVQQTFSPAPPQRTFSPAPQRTFSPGPQRNFSPGPQRNFSPGPGGPQRQFSADSAPGPGRRPMPPRGQPFRQFSADSAPNPQRQYSSSSPRPLAGGGGPGGRPGPGPRRQYTADAGPAPSSPGPMNNGGFDFQSGFSRPPARANTFDTSYNGGGGGGGGGQQEEPAAYPGYKPYQPKR</sequence>
<evidence type="ECO:0000256" key="2">
    <source>
        <dbReference type="SAM" id="Phobius"/>
    </source>
</evidence>
<keyword evidence="2" id="KW-0812">Transmembrane</keyword>
<comment type="caution">
    <text evidence="3">The sequence shown here is derived from an EMBL/GenBank/DDBJ whole genome shotgun (WGS) entry which is preliminary data.</text>
</comment>
<organism evidence="3 4">
    <name type="scientific">Phomopsis amygdali</name>
    <name type="common">Fusicoccum amygdali</name>
    <dbReference type="NCBI Taxonomy" id="1214568"/>
    <lineage>
        <taxon>Eukaryota</taxon>
        <taxon>Fungi</taxon>
        <taxon>Dikarya</taxon>
        <taxon>Ascomycota</taxon>
        <taxon>Pezizomycotina</taxon>
        <taxon>Sordariomycetes</taxon>
        <taxon>Sordariomycetidae</taxon>
        <taxon>Diaporthales</taxon>
        <taxon>Diaporthaceae</taxon>
        <taxon>Diaporthe</taxon>
    </lineage>
</organism>
<feature type="transmembrane region" description="Helical" evidence="2">
    <location>
        <begin position="62"/>
        <end position="83"/>
    </location>
</feature>
<dbReference type="GO" id="GO:0005935">
    <property type="term" value="C:cellular bud neck"/>
    <property type="evidence" value="ECO:0007669"/>
    <property type="project" value="TreeGrafter"/>
</dbReference>
<dbReference type="Proteomes" id="UP001265746">
    <property type="component" value="Unassembled WGS sequence"/>
</dbReference>
<dbReference type="AlphaFoldDB" id="A0AAD9SLH6"/>
<keyword evidence="4" id="KW-1185">Reference proteome</keyword>
<dbReference type="PANTHER" id="PTHR40018:SF1">
    <property type="entry name" value="[PSI+] INDUCTION PROTEIN 2"/>
    <property type="match status" value="1"/>
</dbReference>
<dbReference type="EMBL" id="JAUJFL010000002">
    <property type="protein sequence ID" value="KAK2610805.1"/>
    <property type="molecule type" value="Genomic_DNA"/>
</dbReference>
<feature type="compositionally biased region" description="Low complexity" evidence="1">
    <location>
        <begin position="467"/>
        <end position="492"/>
    </location>
</feature>
<keyword evidence="2" id="KW-1133">Transmembrane helix</keyword>
<feature type="compositionally biased region" description="Polar residues" evidence="1">
    <location>
        <begin position="266"/>
        <end position="285"/>
    </location>
</feature>
<feature type="compositionally biased region" description="Polar residues" evidence="1">
    <location>
        <begin position="400"/>
        <end position="438"/>
    </location>
</feature>
<feature type="compositionally biased region" description="Gly residues" evidence="1">
    <location>
        <begin position="493"/>
        <end position="502"/>
    </location>
</feature>
<gene>
    <name evidence="3" type="ORF">N8I77_004206</name>
</gene>
<feature type="region of interest" description="Disordered" evidence="1">
    <location>
        <begin position="261"/>
        <end position="577"/>
    </location>
</feature>
<evidence type="ECO:0008006" key="5">
    <source>
        <dbReference type="Google" id="ProtNLM"/>
    </source>
</evidence>
<feature type="compositionally biased region" description="Basic and acidic residues" evidence="1">
    <location>
        <begin position="182"/>
        <end position="203"/>
    </location>
</feature>
<evidence type="ECO:0000313" key="3">
    <source>
        <dbReference type="EMBL" id="KAK2610805.1"/>
    </source>
</evidence>
<evidence type="ECO:0000256" key="1">
    <source>
        <dbReference type="SAM" id="MobiDB-lite"/>
    </source>
</evidence>
<reference evidence="3" key="1">
    <citation type="submission" date="2023-06" db="EMBL/GenBank/DDBJ databases">
        <authorList>
            <person name="Noh H."/>
        </authorList>
    </citation>
    <scope>NUCLEOTIDE SEQUENCE</scope>
    <source>
        <strain evidence="3">DUCC20226</strain>
    </source>
</reference>
<dbReference type="PANTHER" id="PTHR40018">
    <property type="entry name" value="[PSI+] INDUCTION PROTEIN 2"/>
    <property type="match status" value="1"/>
</dbReference>
<dbReference type="GO" id="GO:0005886">
    <property type="term" value="C:plasma membrane"/>
    <property type="evidence" value="ECO:0007669"/>
    <property type="project" value="TreeGrafter"/>
</dbReference>
<keyword evidence="2" id="KW-0472">Membrane</keyword>
<feature type="region of interest" description="Disordered" evidence="1">
    <location>
        <begin position="162"/>
        <end position="238"/>
    </location>
</feature>
<feature type="compositionally biased region" description="Low complexity" evidence="1">
    <location>
        <begin position="514"/>
        <end position="528"/>
    </location>
</feature>
<evidence type="ECO:0000313" key="4">
    <source>
        <dbReference type="Proteomes" id="UP001265746"/>
    </source>
</evidence>